<evidence type="ECO:0000313" key="7">
    <source>
        <dbReference type="EMBL" id="WMT06221.1"/>
    </source>
</evidence>
<feature type="transmembrane region" description="Helical" evidence="6">
    <location>
        <begin position="211"/>
        <end position="229"/>
    </location>
</feature>
<organism evidence="7 8">
    <name type="scientific">Natrinema thermotolerans</name>
    <dbReference type="NCBI Taxonomy" id="121872"/>
    <lineage>
        <taxon>Archaea</taxon>
        <taxon>Methanobacteriati</taxon>
        <taxon>Methanobacteriota</taxon>
        <taxon>Stenosarchaea group</taxon>
        <taxon>Halobacteria</taxon>
        <taxon>Halobacteriales</taxon>
        <taxon>Natrialbaceae</taxon>
        <taxon>Natrinema</taxon>
    </lineage>
</organism>
<dbReference type="EMBL" id="CP101873">
    <property type="protein sequence ID" value="WMT06221.1"/>
    <property type="molecule type" value="Genomic_DNA"/>
</dbReference>
<sequence length="327" mass="33604">MNGRRLLPGLLALCLGALLARTLAGALGVNHLLLAIAFGFVAANAVGIPDFLEPGIETHKLWLGTGIVLMGASISLETVLEVGGVVLLLVVGVTATTLLVVELLARNVFGLTDRMGSLLAAGASICGVSAVVAVAGSIRAHEEQIAYAAATVLLFDAVTIVVYPIIGDLLGLSGMVFGTWAGVSMFSTGPVVAVGFAHSEAAGQWATMTKLSRNALIGVVVLAYASYYARAAGDSRPSVRTLWDEFPKFVLGFLALAVVASAGVLSSAQLASIENAYNWLFVVAFAGLGTEIRLADLRTTGWTPAVVVLIALLASSALSLAALVLLF</sequence>
<protein>
    <submittedName>
        <fullName evidence="7">YeiH family protein</fullName>
    </submittedName>
</protein>
<feature type="transmembrane region" description="Helical" evidence="6">
    <location>
        <begin position="306"/>
        <end position="326"/>
    </location>
</feature>
<dbReference type="GeneID" id="84214792"/>
<proteinExistence type="predicted"/>
<keyword evidence="5 6" id="KW-0472">Membrane</keyword>
<feature type="transmembrane region" description="Helical" evidence="6">
    <location>
        <begin position="177"/>
        <end position="199"/>
    </location>
</feature>
<gene>
    <name evidence="7" type="ORF">NP511_12585</name>
</gene>
<accession>A0AAF0P916</accession>
<dbReference type="GeneID" id="39862462"/>
<evidence type="ECO:0000256" key="4">
    <source>
        <dbReference type="ARBA" id="ARBA00022989"/>
    </source>
</evidence>
<reference evidence="7 8" key="1">
    <citation type="submission" date="2022-07" db="EMBL/GenBank/DDBJ databases">
        <title>Two temperate virus in Haloterrigena jeotgali A29.</title>
        <authorList>
            <person name="Deng X."/>
        </authorList>
    </citation>
    <scope>NUCLEOTIDE SEQUENCE [LARGE SCALE GENOMIC DNA]</scope>
    <source>
        <strain evidence="7 8">A29</strain>
    </source>
</reference>
<feature type="transmembrane region" description="Helical" evidence="6">
    <location>
        <begin position="86"/>
        <end position="105"/>
    </location>
</feature>
<dbReference type="AlphaFoldDB" id="A0AAF0P916"/>
<keyword evidence="2" id="KW-1003">Cell membrane</keyword>
<keyword evidence="3 6" id="KW-0812">Transmembrane</keyword>
<evidence type="ECO:0000256" key="1">
    <source>
        <dbReference type="ARBA" id="ARBA00004651"/>
    </source>
</evidence>
<dbReference type="Pfam" id="PF03601">
    <property type="entry name" value="Cons_hypoth698"/>
    <property type="match status" value="1"/>
</dbReference>
<name>A0AAF0P916_9EURY</name>
<evidence type="ECO:0000256" key="5">
    <source>
        <dbReference type="ARBA" id="ARBA00023136"/>
    </source>
</evidence>
<feature type="transmembrane region" description="Helical" evidence="6">
    <location>
        <begin position="117"/>
        <end position="138"/>
    </location>
</feature>
<keyword evidence="8" id="KW-1185">Reference proteome</keyword>
<feature type="transmembrane region" description="Helical" evidence="6">
    <location>
        <begin position="276"/>
        <end position="294"/>
    </location>
</feature>
<evidence type="ECO:0000313" key="8">
    <source>
        <dbReference type="Proteomes" id="UP001224926"/>
    </source>
</evidence>
<evidence type="ECO:0000256" key="6">
    <source>
        <dbReference type="SAM" id="Phobius"/>
    </source>
</evidence>
<feature type="transmembrane region" description="Helical" evidence="6">
    <location>
        <begin position="34"/>
        <end position="52"/>
    </location>
</feature>
<feature type="transmembrane region" description="Helical" evidence="6">
    <location>
        <begin position="144"/>
        <end position="165"/>
    </location>
</feature>
<comment type="subcellular location">
    <subcellularLocation>
        <location evidence="1">Cell membrane</location>
        <topology evidence="1">Multi-pass membrane protein</topology>
    </subcellularLocation>
</comment>
<dbReference type="RefSeq" id="WP_049965762.1">
    <property type="nucleotide sequence ID" value="NZ_CP101873.1"/>
</dbReference>
<keyword evidence="4 6" id="KW-1133">Transmembrane helix</keyword>
<feature type="transmembrane region" description="Helical" evidence="6">
    <location>
        <begin position="249"/>
        <end position="270"/>
    </location>
</feature>
<dbReference type="InterPro" id="IPR018383">
    <property type="entry name" value="UPF0324_pro"/>
</dbReference>
<dbReference type="PANTHER" id="PTHR30106">
    <property type="entry name" value="INNER MEMBRANE PROTEIN YEIH-RELATED"/>
    <property type="match status" value="1"/>
</dbReference>
<dbReference type="PANTHER" id="PTHR30106:SF1">
    <property type="entry name" value="UPF0324 MEMBRANE PROTEIN FN0533"/>
    <property type="match status" value="1"/>
</dbReference>
<dbReference type="Proteomes" id="UP001224926">
    <property type="component" value="Chromosome"/>
</dbReference>
<evidence type="ECO:0000256" key="2">
    <source>
        <dbReference type="ARBA" id="ARBA00022475"/>
    </source>
</evidence>
<dbReference type="GO" id="GO:0005886">
    <property type="term" value="C:plasma membrane"/>
    <property type="evidence" value="ECO:0007669"/>
    <property type="project" value="UniProtKB-SubCell"/>
</dbReference>
<evidence type="ECO:0000256" key="3">
    <source>
        <dbReference type="ARBA" id="ARBA00022692"/>
    </source>
</evidence>